<comment type="caution">
    <text evidence="1">The sequence shown here is derived from an EMBL/GenBank/DDBJ whole genome shotgun (WGS) entry which is preliminary data.</text>
</comment>
<protein>
    <submittedName>
        <fullName evidence="1">Uncharacterized protein</fullName>
    </submittedName>
</protein>
<accession>A0A392SKE7</accession>
<dbReference type="AlphaFoldDB" id="A0A392SKE7"/>
<keyword evidence="2" id="KW-1185">Reference proteome</keyword>
<proteinExistence type="predicted"/>
<dbReference type="EMBL" id="LXQA010385486">
    <property type="protein sequence ID" value="MCI48346.1"/>
    <property type="molecule type" value="Genomic_DNA"/>
</dbReference>
<evidence type="ECO:0000313" key="2">
    <source>
        <dbReference type="Proteomes" id="UP000265520"/>
    </source>
</evidence>
<dbReference type="Proteomes" id="UP000265520">
    <property type="component" value="Unassembled WGS sequence"/>
</dbReference>
<evidence type="ECO:0000313" key="1">
    <source>
        <dbReference type="EMBL" id="MCI48346.1"/>
    </source>
</evidence>
<organism evidence="1 2">
    <name type="scientific">Trifolium medium</name>
    <dbReference type="NCBI Taxonomy" id="97028"/>
    <lineage>
        <taxon>Eukaryota</taxon>
        <taxon>Viridiplantae</taxon>
        <taxon>Streptophyta</taxon>
        <taxon>Embryophyta</taxon>
        <taxon>Tracheophyta</taxon>
        <taxon>Spermatophyta</taxon>
        <taxon>Magnoliopsida</taxon>
        <taxon>eudicotyledons</taxon>
        <taxon>Gunneridae</taxon>
        <taxon>Pentapetalae</taxon>
        <taxon>rosids</taxon>
        <taxon>fabids</taxon>
        <taxon>Fabales</taxon>
        <taxon>Fabaceae</taxon>
        <taxon>Papilionoideae</taxon>
        <taxon>50 kb inversion clade</taxon>
        <taxon>NPAAA clade</taxon>
        <taxon>Hologalegina</taxon>
        <taxon>IRL clade</taxon>
        <taxon>Trifolieae</taxon>
        <taxon>Trifolium</taxon>
    </lineage>
</organism>
<name>A0A392SKE7_9FABA</name>
<sequence length="58" mass="6673">CPVSNLDQSLYYLLFDGYHYSNIDLASVDFPCNSPLHLLEDNDQWDDHQCTTHSMLPA</sequence>
<feature type="non-terminal residue" evidence="1">
    <location>
        <position position="1"/>
    </location>
</feature>
<reference evidence="1 2" key="1">
    <citation type="journal article" date="2018" name="Front. Plant Sci.">
        <title>Red Clover (Trifolium pratense) and Zigzag Clover (T. medium) - A Picture of Genomic Similarities and Differences.</title>
        <authorList>
            <person name="Dluhosova J."/>
            <person name="Istvanek J."/>
            <person name="Nedelnik J."/>
            <person name="Repkova J."/>
        </authorList>
    </citation>
    <scope>NUCLEOTIDE SEQUENCE [LARGE SCALE GENOMIC DNA]</scope>
    <source>
        <strain evidence="2">cv. 10/8</strain>
        <tissue evidence="1">Leaf</tissue>
    </source>
</reference>